<evidence type="ECO:0000259" key="1">
    <source>
        <dbReference type="PROSITE" id="PS50093"/>
    </source>
</evidence>
<dbReference type="InterPro" id="IPR022409">
    <property type="entry name" value="PKD/Chitinase_dom"/>
</dbReference>
<reference evidence="2 3" key="1">
    <citation type="journal article" date="2015" name="Microbes Environ.">
        <title>Distribution and evolution of nitrogen fixation genes in the phylum bacteroidetes.</title>
        <authorList>
            <person name="Inoue J."/>
            <person name="Oshima K."/>
            <person name="Suda W."/>
            <person name="Sakamoto M."/>
            <person name="Iino T."/>
            <person name="Noda S."/>
            <person name="Hongoh Y."/>
            <person name="Hattori M."/>
            <person name="Ohkuma M."/>
        </authorList>
    </citation>
    <scope>NUCLEOTIDE SEQUENCE [LARGE SCALE GENOMIC DNA]</scope>
    <source>
        <strain evidence="2">JCM 15548</strain>
    </source>
</reference>
<proteinExistence type="predicted"/>
<feature type="domain" description="PKD" evidence="1">
    <location>
        <begin position="731"/>
        <end position="764"/>
    </location>
</feature>
<gene>
    <name evidence="2" type="ORF">JCM15548_172</name>
</gene>
<dbReference type="EMBL" id="BAZW01000001">
    <property type="protein sequence ID" value="GAO28111.1"/>
    <property type="molecule type" value="Genomic_DNA"/>
</dbReference>
<dbReference type="PROSITE" id="PS50093">
    <property type="entry name" value="PKD"/>
    <property type="match status" value="2"/>
</dbReference>
<dbReference type="InterPro" id="IPR013783">
    <property type="entry name" value="Ig-like_fold"/>
</dbReference>
<dbReference type="SMART" id="SM00089">
    <property type="entry name" value="PKD"/>
    <property type="match status" value="4"/>
</dbReference>
<dbReference type="RefSeq" id="WP_157482280.1">
    <property type="nucleotide sequence ID" value="NZ_BAZW01000001.1"/>
</dbReference>
<dbReference type="InterPro" id="IPR000601">
    <property type="entry name" value="PKD_dom"/>
</dbReference>
<accession>A0A0E9LSJ1</accession>
<protein>
    <recommendedName>
        <fullName evidence="1">PKD domain-containing protein</fullName>
    </recommendedName>
</protein>
<keyword evidence="3" id="KW-1185">Reference proteome</keyword>
<organism evidence="2 3">
    <name type="scientific">Geofilum rubicundum JCM 15548</name>
    <dbReference type="NCBI Taxonomy" id="1236989"/>
    <lineage>
        <taxon>Bacteria</taxon>
        <taxon>Pseudomonadati</taxon>
        <taxon>Bacteroidota</taxon>
        <taxon>Bacteroidia</taxon>
        <taxon>Marinilabiliales</taxon>
        <taxon>Marinilabiliaceae</taxon>
        <taxon>Geofilum</taxon>
    </lineage>
</organism>
<feature type="domain" description="PKD" evidence="1">
    <location>
        <begin position="815"/>
        <end position="848"/>
    </location>
</feature>
<dbReference type="AlphaFoldDB" id="A0A0E9LSJ1"/>
<dbReference type="Proteomes" id="UP000032900">
    <property type="component" value="Unassembled WGS sequence"/>
</dbReference>
<dbReference type="OrthoDB" id="1108781at2"/>
<dbReference type="SUPFAM" id="SSF49299">
    <property type="entry name" value="PKD domain"/>
    <property type="match status" value="4"/>
</dbReference>
<dbReference type="Gene3D" id="2.60.40.10">
    <property type="entry name" value="Immunoglobulins"/>
    <property type="match status" value="5"/>
</dbReference>
<comment type="caution">
    <text evidence="2">The sequence shown here is derived from an EMBL/GenBank/DDBJ whole genome shotgun (WGS) entry which is preliminary data.</text>
</comment>
<name>A0A0E9LSJ1_9BACT</name>
<dbReference type="Pfam" id="PF18911">
    <property type="entry name" value="PKD_4"/>
    <property type="match status" value="2"/>
</dbReference>
<dbReference type="STRING" id="1236989.JCM15548_172"/>
<dbReference type="CDD" id="cd00146">
    <property type="entry name" value="PKD"/>
    <property type="match status" value="3"/>
</dbReference>
<evidence type="ECO:0000313" key="2">
    <source>
        <dbReference type="EMBL" id="GAO28111.1"/>
    </source>
</evidence>
<dbReference type="InterPro" id="IPR035986">
    <property type="entry name" value="PKD_dom_sf"/>
</dbReference>
<sequence length="929" mass="99393">MYETTVSHTYPKGGDKCNYVTKTMLMIEGVLCTSSVQTQQVTVWDVDDENGGVMSIDPEVFPICLGNDGTVTFSDASQWNCVPPLEEDRKNTESRWIQWIYGTGGTNIPDALVGGAVRAYPFTGPIEKTPQPIEGPVPPMNQSMEIYIPDYYAVGDFFEVTLRNWNQCNPYDDPTIPGPPADPVNGDHPPVITTAMALIVALPDGSITAVGPFCDNETALNLTPATTGGMWSGTGIIDEFAGLFSPEAAGAGVHTIEYVVTSDAGCTATGTTDIEVFEAPDLSLTDGTPVYLCPGLNKQLEVNITGGTEPYVINWTGDTTPLSSTSITNPLFETTTVGDYDMTFRVTDDQNCRSNLPISIGVEPVEITFSPPNVEVCQNTPTTLTPILDGGSRNYILHEWTGPAADKLSATDIENPEFLADETGTFEFTYEVTDDMGCSDMASVTIIVKEQPMASAGEDDAVCELSYTLQGSSQPVLAGEWTLAAGPGTVSFTDLTDPTSEVVVSETGSYTFLWSVELNGCLHSDEVTITFSPLPTPGIMNDSSVCGLSIDLVATPDMGSGQWQKTASDGEALFDDDGAPETNVQVNLPGEYTFTWQETSGAACSGEASVDITFLPQAVALIDPLPERGCSPYEITFNNVSENADSYQWELGGGVTSTEASPVFTYENLTDQLRTYNVTLTAHNSHNCNDSFTFPIEIAPKPIARASADPVEGCAPLQVQLANTSVGATLYEWDFGDGSDPSNEATPQHIFENNNSFVVAYQATLHAENDFGCSDEVPVPITVYPSFRTTLTAVPEEGCSPLDVTLTATQGASDYQWDFGDGSTATGDRQITHTFVNAGSFDRSFEITVTGTNTFNCTASAITSVTVFPSPETSFDVAPTEMTMPQREVTLTNTPRGKGGNTCGTWVMVPTLPIAIRARIATHFQAAIP</sequence>
<evidence type="ECO:0000313" key="3">
    <source>
        <dbReference type="Proteomes" id="UP000032900"/>
    </source>
</evidence>